<dbReference type="SUPFAM" id="SSF56300">
    <property type="entry name" value="Metallo-dependent phosphatases"/>
    <property type="match status" value="1"/>
</dbReference>
<dbReference type="EMBL" id="BAAAQQ010000003">
    <property type="protein sequence ID" value="GAA2119591.1"/>
    <property type="molecule type" value="Genomic_DNA"/>
</dbReference>
<name>A0ABN2XZW9_9ACTN</name>
<dbReference type="PANTHER" id="PTHR42988:SF2">
    <property type="entry name" value="CYCLIC NUCLEOTIDE PHOSPHODIESTERASE CBUA0032-RELATED"/>
    <property type="match status" value="1"/>
</dbReference>
<accession>A0ABN2XZW9</accession>
<evidence type="ECO:0000256" key="2">
    <source>
        <dbReference type="ARBA" id="ARBA00022801"/>
    </source>
</evidence>
<comment type="caution">
    <text evidence="6">The sequence shown here is derived from an EMBL/GenBank/DDBJ whole genome shotgun (WGS) entry which is preliminary data.</text>
</comment>
<gene>
    <name evidence="6" type="ORF">GCM10009843_12440</name>
</gene>
<keyword evidence="7" id="KW-1185">Reference proteome</keyword>
<feature type="domain" description="Calcineurin-like phosphoesterase" evidence="5">
    <location>
        <begin position="3"/>
        <end position="200"/>
    </location>
</feature>
<keyword evidence="2" id="KW-0378">Hydrolase</keyword>
<evidence type="ECO:0000256" key="1">
    <source>
        <dbReference type="ARBA" id="ARBA00022723"/>
    </source>
</evidence>
<reference evidence="6 7" key="1">
    <citation type="journal article" date="2019" name="Int. J. Syst. Evol. Microbiol.">
        <title>The Global Catalogue of Microorganisms (GCM) 10K type strain sequencing project: providing services to taxonomists for standard genome sequencing and annotation.</title>
        <authorList>
            <consortium name="The Broad Institute Genomics Platform"/>
            <consortium name="The Broad Institute Genome Sequencing Center for Infectious Disease"/>
            <person name="Wu L."/>
            <person name="Ma J."/>
        </authorList>
    </citation>
    <scope>NUCLEOTIDE SEQUENCE [LARGE SCALE GENOMIC DNA]</scope>
    <source>
        <strain evidence="6 7">JCM 16021</strain>
    </source>
</reference>
<sequence>MLTIAHLTDTHFGNRPGVADRNRRVAESVARIAPDVVVVTGDVADHGRAEEYAEALDVYADLPAPVLWGTGNHDVREPFAEAFFGLPTGEPLNAAYDVAGDVAGGVAGDVAGVRFLMLDSLVPAPPGERIDHGELAQPTLDWLDAELASSLLPTFVCWHHPPRPVGVPWMDSILLRDPDALERVLAAHSHVVASLVGHVHMAVSTTFAGRPLLVGGGVSSTIPLEGEDLPRIWLDAPPTYAIHLLDVHDGNRVLTTHWRAL</sequence>
<dbReference type="PANTHER" id="PTHR42988">
    <property type="entry name" value="PHOSPHOHYDROLASE"/>
    <property type="match status" value="1"/>
</dbReference>
<evidence type="ECO:0000256" key="3">
    <source>
        <dbReference type="ARBA" id="ARBA00023004"/>
    </source>
</evidence>
<organism evidence="6 7">
    <name type="scientific">Nocardioides bigeumensis</name>
    <dbReference type="NCBI Taxonomy" id="433657"/>
    <lineage>
        <taxon>Bacteria</taxon>
        <taxon>Bacillati</taxon>
        <taxon>Actinomycetota</taxon>
        <taxon>Actinomycetes</taxon>
        <taxon>Propionibacteriales</taxon>
        <taxon>Nocardioidaceae</taxon>
        <taxon>Nocardioides</taxon>
    </lineage>
</organism>
<dbReference type="InterPro" id="IPR004843">
    <property type="entry name" value="Calcineurin-like_PHP"/>
</dbReference>
<keyword evidence="3" id="KW-0408">Iron</keyword>
<evidence type="ECO:0000313" key="6">
    <source>
        <dbReference type="EMBL" id="GAA2119591.1"/>
    </source>
</evidence>
<dbReference type="InterPro" id="IPR050884">
    <property type="entry name" value="CNP_phosphodiesterase-III"/>
</dbReference>
<keyword evidence="1" id="KW-0479">Metal-binding</keyword>
<protein>
    <submittedName>
        <fullName evidence="6">Metallophosphoesterase</fullName>
    </submittedName>
</protein>
<dbReference type="Proteomes" id="UP001500575">
    <property type="component" value="Unassembled WGS sequence"/>
</dbReference>
<evidence type="ECO:0000313" key="7">
    <source>
        <dbReference type="Proteomes" id="UP001500575"/>
    </source>
</evidence>
<dbReference type="InterPro" id="IPR029052">
    <property type="entry name" value="Metallo-depent_PP-like"/>
</dbReference>
<proteinExistence type="inferred from homology"/>
<dbReference type="RefSeq" id="WP_344302804.1">
    <property type="nucleotide sequence ID" value="NZ_BAAAQQ010000003.1"/>
</dbReference>
<evidence type="ECO:0000256" key="4">
    <source>
        <dbReference type="ARBA" id="ARBA00025742"/>
    </source>
</evidence>
<dbReference type="Pfam" id="PF00149">
    <property type="entry name" value="Metallophos"/>
    <property type="match status" value="1"/>
</dbReference>
<dbReference type="Gene3D" id="3.60.21.10">
    <property type="match status" value="1"/>
</dbReference>
<evidence type="ECO:0000259" key="5">
    <source>
        <dbReference type="Pfam" id="PF00149"/>
    </source>
</evidence>
<comment type="similarity">
    <text evidence="4">Belongs to the cyclic nucleotide phosphodiesterase class-III family.</text>
</comment>